<dbReference type="PANTHER" id="PTHR33576:SF2">
    <property type="entry name" value="TRANSMEMBRANE PROTEIN"/>
    <property type="match status" value="1"/>
</dbReference>
<proteinExistence type="predicted"/>
<dbReference type="EMBL" id="AAFI02000088">
    <property type="protein sequence ID" value="EAL64170.1"/>
    <property type="molecule type" value="Genomic_DNA"/>
</dbReference>
<name>Q54LN1_DICDI</name>
<organism evidence="3 4">
    <name type="scientific">Dictyostelium discoideum</name>
    <name type="common">Social amoeba</name>
    <dbReference type="NCBI Taxonomy" id="44689"/>
    <lineage>
        <taxon>Eukaryota</taxon>
        <taxon>Amoebozoa</taxon>
        <taxon>Evosea</taxon>
        <taxon>Eumycetozoa</taxon>
        <taxon>Dictyostelia</taxon>
        <taxon>Dictyosteliales</taxon>
        <taxon>Dictyosteliaceae</taxon>
        <taxon>Dictyostelium</taxon>
    </lineage>
</organism>
<dbReference type="RefSeq" id="XP_637676.1">
    <property type="nucleotide sequence ID" value="XM_632584.1"/>
</dbReference>
<feature type="compositionally biased region" description="Low complexity" evidence="1">
    <location>
        <begin position="221"/>
        <end position="253"/>
    </location>
</feature>
<dbReference type="PaxDb" id="44689-DDB0187004"/>
<protein>
    <submittedName>
        <fullName evidence="3">Uncharacterized protein</fullName>
    </submittedName>
</protein>
<dbReference type="FunCoup" id="Q54LN1">
    <property type="interactions" value="141"/>
</dbReference>
<evidence type="ECO:0000313" key="3">
    <source>
        <dbReference type="EMBL" id="EAL64170.1"/>
    </source>
</evidence>
<reference evidence="3 4" key="1">
    <citation type="journal article" date="2005" name="Nature">
        <title>The genome of the social amoeba Dictyostelium discoideum.</title>
        <authorList>
            <consortium name="The Dictyostelium discoideum Sequencing Consortium"/>
            <person name="Eichinger L."/>
            <person name="Pachebat J.A."/>
            <person name="Glockner G."/>
            <person name="Rajandream M.A."/>
            <person name="Sucgang R."/>
            <person name="Berriman M."/>
            <person name="Song J."/>
            <person name="Olsen R."/>
            <person name="Szafranski K."/>
            <person name="Xu Q."/>
            <person name="Tunggal B."/>
            <person name="Kummerfeld S."/>
            <person name="Madera M."/>
            <person name="Konfortov B.A."/>
            <person name="Rivero F."/>
            <person name="Bankier A.T."/>
            <person name="Lehmann R."/>
            <person name="Hamlin N."/>
            <person name="Davies R."/>
            <person name="Gaudet P."/>
            <person name="Fey P."/>
            <person name="Pilcher K."/>
            <person name="Chen G."/>
            <person name="Saunders D."/>
            <person name="Sodergren E."/>
            <person name="Davis P."/>
            <person name="Kerhornou A."/>
            <person name="Nie X."/>
            <person name="Hall N."/>
            <person name="Anjard C."/>
            <person name="Hemphill L."/>
            <person name="Bason N."/>
            <person name="Farbrother P."/>
            <person name="Desany B."/>
            <person name="Just E."/>
            <person name="Morio T."/>
            <person name="Rost R."/>
            <person name="Churcher C."/>
            <person name="Cooper J."/>
            <person name="Haydock S."/>
            <person name="van Driessche N."/>
            <person name="Cronin A."/>
            <person name="Goodhead I."/>
            <person name="Muzny D."/>
            <person name="Mourier T."/>
            <person name="Pain A."/>
            <person name="Lu M."/>
            <person name="Harper D."/>
            <person name="Lindsay R."/>
            <person name="Hauser H."/>
            <person name="James K."/>
            <person name="Quiles M."/>
            <person name="Madan Babu M."/>
            <person name="Saito T."/>
            <person name="Buchrieser C."/>
            <person name="Wardroper A."/>
            <person name="Felder M."/>
            <person name="Thangavelu M."/>
            <person name="Johnson D."/>
            <person name="Knights A."/>
            <person name="Loulseged H."/>
            <person name="Mungall K."/>
            <person name="Oliver K."/>
            <person name="Price C."/>
            <person name="Quail M.A."/>
            <person name="Urushihara H."/>
            <person name="Hernandez J."/>
            <person name="Rabbinowitsch E."/>
            <person name="Steffen D."/>
            <person name="Sanders M."/>
            <person name="Ma J."/>
            <person name="Kohara Y."/>
            <person name="Sharp S."/>
            <person name="Simmonds M."/>
            <person name="Spiegler S."/>
            <person name="Tivey A."/>
            <person name="Sugano S."/>
            <person name="White B."/>
            <person name="Walker D."/>
            <person name="Woodward J."/>
            <person name="Winckler T."/>
            <person name="Tanaka Y."/>
            <person name="Shaulsky G."/>
            <person name="Schleicher M."/>
            <person name="Weinstock G."/>
            <person name="Rosenthal A."/>
            <person name="Cox E.C."/>
            <person name="Chisholm R.L."/>
            <person name="Gibbs R."/>
            <person name="Loomis W.F."/>
            <person name="Platzer M."/>
            <person name="Kay R.R."/>
            <person name="Williams J."/>
            <person name="Dear P.H."/>
            <person name="Noegel A.A."/>
            <person name="Barrell B."/>
            <person name="Kuspa A."/>
        </authorList>
    </citation>
    <scope>NUCLEOTIDE SEQUENCE [LARGE SCALE GENOMIC DNA]</scope>
    <source>
        <strain evidence="3 4">AX4</strain>
    </source>
</reference>
<dbReference type="Pfam" id="PF11912">
    <property type="entry name" value="CfaA_B_C"/>
    <property type="match status" value="1"/>
</dbReference>
<gene>
    <name evidence="3" type="ORF">DDB_G0286537</name>
</gene>
<dbReference type="Proteomes" id="UP000002195">
    <property type="component" value="Unassembled WGS sequence"/>
</dbReference>
<feature type="region of interest" description="Disordered" evidence="1">
    <location>
        <begin position="221"/>
        <end position="311"/>
    </location>
</feature>
<keyword evidence="2" id="KW-0732">Signal</keyword>
<feature type="signal peptide" evidence="2">
    <location>
        <begin position="1"/>
        <end position="25"/>
    </location>
</feature>
<dbReference type="InterPro" id="IPR021837">
    <property type="entry name" value="CfaA/B/C"/>
</dbReference>
<keyword evidence="4" id="KW-1185">Reference proteome</keyword>
<dbReference type="GeneID" id="8625669"/>
<sequence>MKLNFIKSIVFSKLLLLLLINFINGYEYINFIPYSSDQCSGDVSSEGVGYAIVIDTCFTLDNATSHIVQVIGDMVVWKNFYDVQGAIDCLVPIEQPSQQAEIGDCIPADFTFNLYLNPISSQPLYYLVMKSDQPSFQSNSYVTTFMSESCDDDQVLLAQYIMNDTQIAYGSRANLITFFCDEKTGLPFTQFCPPGSDGSCFPPIAKSLVCLETLPFFNSSSEEFPSTNGGSSGSVVSTGNPGIGSSVVSTGGHSSSGGDGGDEGGSSGSSSMNTGGIDTGGTGTGGSGSTGVTSGDDGDSGNTGSIGTGIVSSGRGHFNGNLFYRSGGNGAYFKSESITVKPSIFLLSSSSSKTLYYTNIYCE</sequence>
<comment type="caution">
    <text evidence="3">The sequence shown here is derived from an EMBL/GenBank/DDBJ whole genome shotgun (WGS) entry which is preliminary data.</text>
</comment>
<feature type="compositionally biased region" description="Low complexity" evidence="1">
    <location>
        <begin position="290"/>
        <end position="311"/>
    </location>
</feature>
<accession>Q54LN1</accession>
<dbReference type="KEGG" id="ddi:DDB_G0286537"/>
<feature type="compositionally biased region" description="Gly residues" evidence="1">
    <location>
        <begin position="277"/>
        <end position="289"/>
    </location>
</feature>
<feature type="chain" id="PRO_5004249619" evidence="2">
    <location>
        <begin position="26"/>
        <end position="363"/>
    </location>
</feature>
<dbReference type="VEuPathDB" id="AmoebaDB:DDB_G0286537"/>
<dbReference type="AlphaFoldDB" id="Q54LN1"/>
<dbReference type="PhylomeDB" id="Q54LN1"/>
<dbReference type="PANTHER" id="PTHR33576">
    <property type="entry name" value="CARBOHYDRATE BINDING DOMAIN-CONTAINING PROTEIN-RELATED"/>
    <property type="match status" value="1"/>
</dbReference>
<dbReference type="HOGENOM" id="CLU_763820_0_0_1"/>
<evidence type="ECO:0000256" key="2">
    <source>
        <dbReference type="SAM" id="SignalP"/>
    </source>
</evidence>
<dbReference type="dictyBase" id="DDB_G0286537"/>
<dbReference type="InParanoid" id="Q54LN1"/>
<feature type="compositionally biased region" description="Gly residues" evidence="1">
    <location>
        <begin position="254"/>
        <end position="267"/>
    </location>
</feature>
<evidence type="ECO:0000256" key="1">
    <source>
        <dbReference type="SAM" id="MobiDB-lite"/>
    </source>
</evidence>
<evidence type="ECO:0000313" key="4">
    <source>
        <dbReference type="Proteomes" id="UP000002195"/>
    </source>
</evidence>